<dbReference type="PIR" id="T35043">
    <property type="entry name" value="T35043"/>
</dbReference>
<sequence>MALYPRFDAIGRGIRRVTETYDLPFAVVTIRTCWTLPIGAMAAVARAVREAYGTGWGERVPM</sequence>
<dbReference type="EMBL" id="AL645882">
    <property type="protein sequence ID" value="CAA20545.1"/>
    <property type="molecule type" value="Genomic_DNA"/>
</dbReference>
<name>O86681_STRCO</name>
<protein>
    <submittedName>
        <fullName evidence="1">Uncharacterized protein</fullName>
    </submittedName>
</protein>
<dbReference type="Proteomes" id="UP000001973">
    <property type="component" value="Chromosome"/>
</dbReference>
<dbReference type="STRING" id="100226.gene:17764292"/>
<gene>
    <name evidence="1" type="ordered locus">SCO6634</name>
    <name evidence="1" type="ORF">SC4G2.08</name>
</gene>
<accession>O86681</accession>
<evidence type="ECO:0000313" key="1">
    <source>
        <dbReference type="EMBL" id="CAA20545.1"/>
    </source>
</evidence>
<dbReference type="PaxDb" id="100226-SCO6634"/>
<reference evidence="1 2" key="1">
    <citation type="journal article" date="1996" name="Mol. Microbiol.">
        <title>A set of ordered cosmids and a detailed genetic and physical map for the 8 Mb Streptomyces coelicolor A3(2) chromosome.</title>
        <authorList>
            <person name="Redenbach M."/>
            <person name="Kieser H.M."/>
            <person name="Denapaite D."/>
            <person name="Eichner A."/>
            <person name="Cullum J."/>
            <person name="Kinashi H."/>
            <person name="Hopwood D.A."/>
        </authorList>
    </citation>
    <scope>NUCLEOTIDE SEQUENCE [LARGE SCALE GENOMIC DNA]</scope>
    <source>
        <strain evidence="2">ATCC BAA-471 / A3(2) / M145</strain>
    </source>
</reference>
<evidence type="ECO:0000313" key="2">
    <source>
        <dbReference type="Proteomes" id="UP000001973"/>
    </source>
</evidence>
<reference evidence="1 2" key="2">
    <citation type="journal article" date="2002" name="Nature">
        <title>Complete genome sequence of the model actinomycete Streptomyces coelicolor A3(2).</title>
        <authorList>
            <person name="Bentley S.D."/>
            <person name="Chater K.F."/>
            <person name="Cerdeno-Tarraga A.M."/>
            <person name="Challis G.L."/>
            <person name="Thomson N.R."/>
            <person name="James K.D."/>
            <person name="Harris D.E."/>
            <person name="Quail M.A."/>
            <person name="Kieser H."/>
            <person name="Harper D."/>
            <person name="Bateman A."/>
            <person name="Brown S."/>
            <person name="Chandra G."/>
            <person name="Chen C.W."/>
            <person name="Collins M."/>
            <person name="Cronin A."/>
            <person name="Fraser A."/>
            <person name="Goble A."/>
            <person name="Hidalgo J."/>
            <person name="Hornsby T."/>
            <person name="Howarth S."/>
            <person name="Huang C.H."/>
            <person name="Kieser T."/>
            <person name="Larke L."/>
            <person name="Murphy L."/>
            <person name="Oliver K."/>
            <person name="O'Neil S."/>
            <person name="Rabbinowitsch E."/>
            <person name="Rajandream M.A."/>
            <person name="Rutherford K."/>
            <person name="Rutter S."/>
            <person name="Seeger K."/>
            <person name="Saunders D."/>
            <person name="Sharp S."/>
            <person name="Squares R."/>
            <person name="Squares S."/>
            <person name="Taylor K."/>
            <person name="Warren T."/>
            <person name="Wietzorrek A."/>
            <person name="Woodward J."/>
            <person name="Barrell B.G."/>
            <person name="Parkhill J."/>
            <person name="Hopwood D.A."/>
        </authorList>
    </citation>
    <scope>NUCLEOTIDE SEQUENCE [LARGE SCALE GENOMIC DNA]</scope>
    <source>
        <strain evidence="2">ATCC BAA-471 / A3(2) / M145</strain>
    </source>
</reference>
<dbReference type="HOGENOM" id="CLU_2902159_0_0_11"/>
<dbReference type="AlphaFoldDB" id="O86681"/>
<dbReference type="EMBL" id="AL939128">
    <property type="protein sequence ID" value="CAA20545.1"/>
    <property type="molecule type" value="Genomic_DNA"/>
</dbReference>
<proteinExistence type="predicted"/>
<organism evidence="1 2">
    <name type="scientific">Streptomyces coelicolor (strain ATCC BAA-471 / A3(2) / M145)</name>
    <dbReference type="NCBI Taxonomy" id="100226"/>
    <lineage>
        <taxon>Bacteria</taxon>
        <taxon>Bacillati</taxon>
        <taxon>Actinomycetota</taxon>
        <taxon>Actinomycetes</taxon>
        <taxon>Kitasatosporales</taxon>
        <taxon>Streptomycetaceae</taxon>
        <taxon>Streptomyces</taxon>
        <taxon>Streptomyces albidoflavus group</taxon>
    </lineage>
</organism>
<dbReference type="KEGG" id="sco:SCO6634"/>
<dbReference type="InParanoid" id="O86681"/>
<keyword evidence="2" id="KW-1185">Reference proteome</keyword>